<evidence type="ECO:0000256" key="6">
    <source>
        <dbReference type="RuleBase" id="RU003983"/>
    </source>
</evidence>
<evidence type="ECO:0000256" key="1">
    <source>
        <dbReference type="ARBA" id="ARBA00022670"/>
    </source>
</evidence>
<keyword evidence="1 6" id="KW-0645">Protease</keyword>
<dbReference type="PANTHER" id="PTHR22726:SF1">
    <property type="entry name" value="METALLOENDOPEPTIDASE OMA1, MITOCHONDRIAL"/>
    <property type="match status" value="1"/>
</dbReference>
<evidence type="ECO:0000256" key="4">
    <source>
        <dbReference type="ARBA" id="ARBA00022833"/>
    </source>
</evidence>
<evidence type="ECO:0000256" key="2">
    <source>
        <dbReference type="ARBA" id="ARBA00022723"/>
    </source>
</evidence>
<proteinExistence type="inferred from homology"/>
<dbReference type="InterPro" id="IPR051156">
    <property type="entry name" value="Mito/Outer_Membr_Metalloprot"/>
</dbReference>
<accession>A0A2T4DV63</accession>
<organism evidence="8 9">
    <name type="scientific">Marivirga lumbricoides</name>
    <dbReference type="NCBI Taxonomy" id="1046115"/>
    <lineage>
        <taxon>Bacteria</taxon>
        <taxon>Pseudomonadati</taxon>
        <taxon>Bacteroidota</taxon>
        <taxon>Cytophagia</taxon>
        <taxon>Cytophagales</taxon>
        <taxon>Marivirgaceae</taxon>
        <taxon>Marivirga</taxon>
    </lineage>
</organism>
<comment type="cofactor">
    <cofactor evidence="6">
        <name>Zn(2+)</name>
        <dbReference type="ChEBI" id="CHEBI:29105"/>
    </cofactor>
    <text evidence="6">Binds 1 zinc ion per subunit.</text>
</comment>
<sequence>MKILVRFLVFVVGFVAIWMAMAQINWIEILHVQQASDKTEKELTRIIKESIERTEEIIKDSDVKYTIDSIVDKLAKENYLDAGKLTVMVVNNPQVNAFALPDDHIIIYSGLIKECGSAEALSGVIAHEMAHLELNHVMKKLVKEVGVSVLVSMTSSGGGQVIQEVTSTLTSSAYDRSLEAEADEYAVHYLLNANINPNPLADFFYQLALNEPEFASELGWLSTHPDSKERALEIIEQAKNKGDVYRPVISESSWNLLLEKVEIYSGQEL</sequence>
<dbReference type="Proteomes" id="UP000240608">
    <property type="component" value="Unassembled WGS sequence"/>
</dbReference>
<dbReference type="Pfam" id="PF01435">
    <property type="entry name" value="Peptidase_M48"/>
    <property type="match status" value="1"/>
</dbReference>
<evidence type="ECO:0000256" key="3">
    <source>
        <dbReference type="ARBA" id="ARBA00022801"/>
    </source>
</evidence>
<name>A0A2T4DV63_9BACT</name>
<evidence type="ECO:0000313" key="8">
    <source>
        <dbReference type="EMBL" id="PTB97700.1"/>
    </source>
</evidence>
<dbReference type="GO" id="GO:0051603">
    <property type="term" value="P:proteolysis involved in protein catabolic process"/>
    <property type="evidence" value="ECO:0007669"/>
    <property type="project" value="TreeGrafter"/>
</dbReference>
<keyword evidence="5 6" id="KW-0482">Metalloprotease</keyword>
<evidence type="ECO:0000313" key="9">
    <source>
        <dbReference type="Proteomes" id="UP000240608"/>
    </source>
</evidence>
<dbReference type="InterPro" id="IPR001915">
    <property type="entry name" value="Peptidase_M48"/>
</dbReference>
<feature type="domain" description="Peptidase M48" evidence="7">
    <location>
        <begin position="67"/>
        <end position="234"/>
    </location>
</feature>
<dbReference type="GO" id="GO:0046872">
    <property type="term" value="F:metal ion binding"/>
    <property type="evidence" value="ECO:0007669"/>
    <property type="project" value="UniProtKB-KW"/>
</dbReference>
<evidence type="ECO:0000259" key="7">
    <source>
        <dbReference type="Pfam" id="PF01435"/>
    </source>
</evidence>
<keyword evidence="4 6" id="KW-0862">Zinc</keyword>
<dbReference type="PANTHER" id="PTHR22726">
    <property type="entry name" value="METALLOENDOPEPTIDASE OMA1"/>
    <property type="match status" value="1"/>
</dbReference>
<dbReference type="Gene3D" id="3.30.2010.10">
    <property type="entry name" value="Metalloproteases ('zincins'), catalytic domain"/>
    <property type="match status" value="1"/>
</dbReference>
<protein>
    <submittedName>
        <fullName evidence="8">Peptidase M48</fullName>
    </submittedName>
</protein>
<reference evidence="8 9" key="1">
    <citation type="submission" date="2018-03" db="EMBL/GenBank/DDBJ databases">
        <title>Cross-interface Injection: A General Nanoliter Liquid Handling Method Applied to Single Cells Genome Amplification Automated Nanoliter Liquid Handling Applied to Single Cell Multiple Displacement Amplification.</title>
        <authorList>
            <person name="Yun J."/>
            <person name="Xu P."/>
            <person name="Xu J."/>
            <person name="Dai X."/>
            <person name="Wang Y."/>
            <person name="Zheng X."/>
            <person name="Cao C."/>
            <person name="Yi Q."/>
            <person name="Zhu Y."/>
            <person name="Wang L."/>
            <person name="Dong Z."/>
            <person name="Huang Y."/>
            <person name="Huang L."/>
            <person name="Du W."/>
        </authorList>
    </citation>
    <scope>NUCLEOTIDE SEQUENCE [LARGE SCALE GENOMIC DNA]</scope>
    <source>
        <strain evidence="8 9">Z-D1-2</strain>
    </source>
</reference>
<dbReference type="GO" id="GO:0004222">
    <property type="term" value="F:metalloendopeptidase activity"/>
    <property type="evidence" value="ECO:0007669"/>
    <property type="project" value="InterPro"/>
</dbReference>
<keyword evidence="3 6" id="KW-0378">Hydrolase</keyword>
<comment type="caution">
    <text evidence="8">The sequence shown here is derived from an EMBL/GenBank/DDBJ whole genome shotgun (WGS) entry which is preliminary data.</text>
</comment>
<keyword evidence="2" id="KW-0479">Metal-binding</keyword>
<dbReference type="CDD" id="cd07332">
    <property type="entry name" value="M48C_Oma1_like"/>
    <property type="match status" value="1"/>
</dbReference>
<gene>
    <name evidence="8" type="ORF">C9994_01615</name>
</gene>
<evidence type="ECO:0000256" key="5">
    <source>
        <dbReference type="ARBA" id="ARBA00023049"/>
    </source>
</evidence>
<dbReference type="GO" id="GO:0016020">
    <property type="term" value="C:membrane"/>
    <property type="evidence" value="ECO:0007669"/>
    <property type="project" value="TreeGrafter"/>
</dbReference>
<dbReference type="EMBL" id="PYVU01000007">
    <property type="protein sequence ID" value="PTB97700.1"/>
    <property type="molecule type" value="Genomic_DNA"/>
</dbReference>
<dbReference type="AlphaFoldDB" id="A0A2T4DV63"/>
<comment type="similarity">
    <text evidence="6">Belongs to the peptidase M48 family.</text>
</comment>